<feature type="compositionally biased region" description="Basic and acidic residues" evidence="5">
    <location>
        <begin position="349"/>
        <end position="361"/>
    </location>
</feature>
<accession>A0A6P8B359</accession>
<evidence type="ECO:0000313" key="10">
    <source>
        <dbReference type="RefSeq" id="XP_030981622.1"/>
    </source>
</evidence>
<reference evidence="10" key="1">
    <citation type="journal article" date="2019" name="Mol. Biol. Evol.">
        <title>Blast fungal genomes show frequent chromosomal changes, gene gains and losses, and effector gene turnover.</title>
        <authorList>
            <person name="Gomez Luciano L.B."/>
            <person name="Jason Tsai I."/>
            <person name="Chuma I."/>
            <person name="Tosa Y."/>
            <person name="Chen Y.H."/>
            <person name="Li J.Y."/>
            <person name="Li M.Y."/>
            <person name="Jade Lu M.Y."/>
            <person name="Nakayashiki H."/>
            <person name="Li W.H."/>
        </authorList>
    </citation>
    <scope>NUCLEOTIDE SEQUENCE</scope>
    <source>
        <strain evidence="10">NI907</strain>
    </source>
</reference>
<dbReference type="Gene3D" id="1.20.1070.10">
    <property type="entry name" value="Rhodopsin 7-helix transmembrane proteins"/>
    <property type="match status" value="1"/>
</dbReference>
<keyword evidence="2 6" id="KW-0812">Transmembrane</keyword>
<feature type="transmembrane region" description="Helical" evidence="6">
    <location>
        <begin position="27"/>
        <end position="48"/>
    </location>
</feature>
<dbReference type="Proteomes" id="UP000515153">
    <property type="component" value="Unplaced"/>
</dbReference>
<feature type="domain" description="Glucose receptor Git3-like N-terminal" evidence="7">
    <location>
        <begin position="24"/>
        <end position="212"/>
    </location>
</feature>
<feature type="region of interest" description="Disordered" evidence="5">
    <location>
        <begin position="677"/>
        <end position="702"/>
    </location>
</feature>
<feature type="transmembrane region" description="Helical" evidence="6">
    <location>
        <begin position="186"/>
        <end position="210"/>
    </location>
</feature>
<name>A0A6P8B359_PYRGI</name>
<evidence type="ECO:0008006" key="11">
    <source>
        <dbReference type="Google" id="ProtNLM"/>
    </source>
</evidence>
<keyword evidence="4 6" id="KW-0472">Membrane</keyword>
<evidence type="ECO:0000256" key="1">
    <source>
        <dbReference type="ARBA" id="ARBA00004141"/>
    </source>
</evidence>
<evidence type="ECO:0000313" key="9">
    <source>
        <dbReference type="Proteomes" id="UP000515153"/>
    </source>
</evidence>
<evidence type="ECO:0000256" key="6">
    <source>
        <dbReference type="SAM" id="Phobius"/>
    </source>
</evidence>
<evidence type="ECO:0000256" key="2">
    <source>
        <dbReference type="ARBA" id="ARBA00022692"/>
    </source>
</evidence>
<feature type="region of interest" description="Disordered" evidence="5">
    <location>
        <begin position="264"/>
        <end position="296"/>
    </location>
</feature>
<feature type="compositionally biased region" description="Polar residues" evidence="5">
    <location>
        <begin position="719"/>
        <end position="729"/>
    </location>
</feature>
<feature type="transmembrane region" description="Helical" evidence="6">
    <location>
        <begin position="60"/>
        <end position="83"/>
    </location>
</feature>
<sequence length="739" mass="81818">MASQTTTYNPSMGQYFRDPRELMALKLISLCVGTVSLCCTLVATFHFLRMRRVFRHDLILLLLAADLLRGICYVGFPLVSFAVHRNRRIQSGAPFCQFSGFSLTVGMEAADVAALLIALHTVLYIVRPRRQGGGNGLYPYRYWAYTAVTLLPILDASLAFAGGMPGFEDTGAMCYLPLRQRWYRMYLAWVPRYVVFCLIVALYVGLFLYVRFAQWRYAKAHDWSRRSSETAASATLVSLSTTSAGGGPQKQMIQMNDLLPDGSRAATRKNSAVSSTPGKMPSSPTESRKASQDGGQVRDLVSAAGYTSSKTMVDWQEADQRRKSVKFSPMVWNPETAARLNQASELSDEPERVGPEERADSGSRNTPIDGLSNRRMTWNWTEQLQLPTNTTPPVRSRMSMSAAPAAEASKPATTRTRTRQPPPFSPLIDISLEEQLPDEIPKQRQRRSTTASMSLHVPSGPLGSAHELGRMEQAETPSTSALALISPPSHQTDDTQKNKNLSTIMLPPPLAAIPTPATSKTAIEDDGPVRRGSAASEIGGSTLGYDSGTQVAKTRSRVRKQLIMLFIYPLLYIAMWMVPFLSHVLYFDNYFTTSEQQLPGQPLWLLCLSMVSLSIQGTVNSSLFMWRERPWRFRDERGFWGPLRERLRDWLGRFGGGGGGAGGVTGCWSACLGVRGGEKDRRRGDGGAASGKSRQEMINDGSLARIRRRQEVVNEATLAASSPRKSTAPRNWWDAEDQD</sequence>
<dbReference type="GeneID" id="41962305"/>
<proteinExistence type="predicted"/>
<keyword evidence="3 6" id="KW-1133">Transmembrane helix</keyword>
<feature type="transmembrane region" description="Helical" evidence="6">
    <location>
        <begin position="602"/>
        <end position="626"/>
    </location>
</feature>
<dbReference type="InterPro" id="IPR023041">
    <property type="entry name" value="Glucose_rcpt_Git3-like_N"/>
</dbReference>
<feature type="compositionally biased region" description="Polar residues" evidence="5">
    <location>
        <begin position="268"/>
        <end position="285"/>
    </location>
</feature>
<dbReference type="InterPro" id="IPR022596">
    <property type="entry name" value="GPR1/2/3_C"/>
</dbReference>
<evidence type="ECO:0000256" key="5">
    <source>
        <dbReference type="SAM" id="MobiDB-lite"/>
    </source>
</evidence>
<evidence type="ECO:0000256" key="3">
    <source>
        <dbReference type="ARBA" id="ARBA00022989"/>
    </source>
</evidence>
<dbReference type="RefSeq" id="XP_030981622.1">
    <property type="nucleotide sequence ID" value="XM_031127396.1"/>
</dbReference>
<reference evidence="10" key="2">
    <citation type="submission" date="2019-10" db="EMBL/GenBank/DDBJ databases">
        <authorList>
            <consortium name="NCBI Genome Project"/>
        </authorList>
    </citation>
    <scope>NUCLEOTIDE SEQUENCE</scope>
    <source>
        <strain evidence="10">NI907</strain>
    </source>
</reference>
<feature type="region of interest" description="Disordered" evidence="5">
    <location>
        <begin position="340"/>
        <end position="373"/>
    </location>
</feature>
<dbReference type="SUPFAM" id="SSF81321">
    <property type="entry name" value="Family A G protein-coupled receptor-like"/>
    <property type="match status" value="1"/>
</dbReference>
<dbReference type="KEGG" id="pgri:PgNI_07383"/>
<feature type="transmembrane region" description="Helical" evidence="6">
    <location>
        <begin position="103"/>
        <end position="126"/>
    </location>
</feature>
<dbReference type="AlphaFoldDB" id="A0A6P8B359"/>
<dbReference type="Pfam" id="PF11970">
    <property type="entry name" value="GPR_Gpa2_C"/>
    <property type="match status" value="1"/>
</dbReference>
<gene>
    <name evidence="10" type="ORF">PgNI_07383</name>
</gene>
<evidence type="ECO:0000259" key="7">
    <source>
        <dbReference type="Pfam" id="PF11710"/>
    </source>
</evidence>
<evidence type="ECO:0000256" key="4">
    <source>
        <dbReference type="ARBA" id="ARBA00023136"/>
    </source>
</evidence>
<feature type="region of interest" description="Disordered" evidence="5">
    <location>
        <begin position="386"/>
        <end position="460"/>
    </location>
</feature>
<feature type="region of interest" description="Disordered" evidence="5">
    <location>
        <begin position="714"/>
        <end position="739"/>
    </location>
</feature>
<dbReference type="PANTHER" id="PTHR23112:SF37">
    <property type="entry name" value="G PROTEIN-COUPLED RECEPTOR GPR1"/>
    <property type="match status" value="1"/>
</dbReference>
<dbReference type="GO" id="GO:0005886">
    <property type="term" value="C:plasma membrane"/>
    <property type="evidence" value="ECO:0007669"/>
    <property type="project" value="TreeGrafter"/>
</dbReference>
<dbReference type="GO" id="GO:0004930">
    <property type="term" value="F:G protein-coupled receptor activity"/>
    <property type="evidence" value="ECO:0007669"/>
    <property type="project" value="TreeGrafter"/>
</dbReference>
<keyword evidence="9" id="KW-1185">Reference proteome</keyword>
<protein>
    <recommendedName>
        <fullName evidence="11">G-protein coupled receptors family 1 profile domain-containing protein</fullName>
    </recommendedName>
</protein>
<feature type="transmembrane region" description="Helical" evidence="6">
    <location>
        <begin position="142"/>
        <end position="166"/>
    </location>
</feature>
<dbReference type="Pfam" id="PF11710">
    <property type="entry name" value="Git3"/>
    <property type="match status" value="1"/>
</dbReference>
<feature type="compositionally biased region" description="Low complexity" evidence="5">
    <location>
        <begin position="395"/>
        <end position="415"/>
    </location>
</feature>
<reference evidence="10" key="3">
    <citation type="submission" date="2025-08" db="UniProtKB">
        <authorList>
            <consortium name="RefSeq"/>
        </authorList>
    </citation>
    <scope>IDENTIFICATION</scope>
    <source>
        <strain evidence="10">NI907</strain>
    </source>
</reference>
<dbReference type="PANTHER" id="PTHR23112">
    <property type="entry name" value="G PROTEIN-COUPLED RECEPTOR 157-RELATED"/>
    <property type="match status" value="1"/>
</dbReference>
<dbReference type="GO" id="GO:0007189">
    <property type="term" value="P:adenylate cyclase-activating G protein-coupled receptor signaling pathway"/>
    <property type="evidence" value="ECO:0007669"/>
    <property type="project" value="TreeGrafter"/>
</dbReference>
<feature type="region of interest" description="Disordered" evidence="5">
    <location>
        <begin position="519"/>
        <end position="541"/>
    </location>
</feature>
<feature type="transmembrane region" description="Helical" evidence="6">
    <location>
        <begin position="562"/>
        <end position="582"/>
    </location>
</feature>
<comment type="subcellular location">
    <subcellularLocation>
        <location evidence="1">Membrane</location>
        <topology evidence="1">Multi-pass membrane protein</topology>
    </subcellularLocation>
</comment>
<feature type="domain" description="G protein-coupled receptor GPR1/2/3 C-terminal" evidence="8">
    <location>
        <begin position="553"/>
        <end position="632"/>
    </location>
</feature>
<evidence type="ECO:0000259" key="8">
    <source>
        <dbReference type="Pfam" id="PF11970"/>
    </source>
</evidence>
<organism evidence="9 10">
    <name type="scientific">Pyricularia grisea</name>
    <name type="common">Crabgrass-specific blast fungus</name>
    <name type="synonym">Magnaporthe grisea</name>
    <dbReference type="NCBI Taxonomy" id="148305"/>
    <lineage>
        <taxon>Eukaryota</taxon>
        <taxon>Fungi</taxon>
        <taxon>Dikarya</taxon>
        <taxon>Ascomycota</taxon>
        <taxon>Pezizomycotina</taxon>
        <taxon>Sordariomycetes</taxon>
        <taxon>Sordariomycetidae</taxon>
        <taxon>Magnaporthales</taxon>
        <taxon>Pyriculariaceae</taxon>
        <taxon>Pyricularia</taxon>
    </lineage>
</organism>